<dbReference type="STRING" id="1432307.W9C858"/>
<dbReference type="InterPro" id="IPR003959">
    <property type="entry name" value="ATPase_AAA_core"/>
</dbReference>
<feature type="compositionally biased region" description="Basic and acidic residues" evidence="1">
    <location>
        <begin position="33"/>
        <end position="46"/>
    </location>
</feature>
<accession>W9C858</accession>
<evidence type="ECO:0000313" key="3">
    <source>
        <dbReference type="EMBL" id="ESZ91049.1"/>
    </source>
</evidence>
<proteinExistence type="predicted"/>
<organism evidence="3 4">
    <name type="scientific">Sclerotinia borealis (strain F-4128)</name>
    <dbReference type="NCBI Taxonomy" id="1432307"/>
    <lineage>
        <taxon>Eukaryota</taxon>
        <taxon>Fungi</taxon>
        <taxon>Dikarya</taxon>
        <taxon>Ascomycota</taxon>
        <taxon>Pezizomycotina</taxon>
        <taxon>Leotiomycetes</taxon>
        <taxon>Helotiales</taxon>
        <taxon>Sclerotiniaceae</taxon>
        <taxon>Sclerotinia</taxon>
    </lineage>
</organism>
<keyword evidence="4" id="KW-1185">Reference proteome</keyword>
<dbReference type="Proteomes" id="UP000019487">
    <property type="component" value="Unassembled WGS sequence"/>
</dbReference>
<dbReference type="SUPFAM" id="SSF52540">
    <property type="entry name" value="P-loop containing nucleoside triphosphate hydrolases"/>
    <property type="match status" value="1"/>
</dbReference>
<dbReference type="Pfam" id="PF00004">
    <property type="entry name" value="AAA"/>
    <property type="match status" value="1"/>
</dbReference>
<protein>
    <submittedName>
        <fullName evidence="3">Aaa family ATPase</fullName>
    </submittedName>
</protein>
<feature type="compositionally biased region" description="Basic residues" evidence="1">
    <location>
        <begin position="47"/>
        <end position="58"/>
    </location>
</feature>
<dbReference type="InterPro" id="IPR027417">
    <property type="entry name" value="P-loop_NTPase"/>
</dbReference>
<evidence type="ECO:0000259" key="2">
    <source>
        <dbReference type="SMART" id="SM00382"/>
    </source>
</evidence>
<feature type="region of interest" description="Disordered" evidence="1">
    <location>
        <begin position="1"/>
        <end position="78"/>
    </location>
</feature>
<evidence type="ECO:0000313" key="4">
    <source>
        <dbReference type="Proteomes" id="UP000019487"/>
    </source>
</evidence>
<dbReference type="GO" id="GO:0005524">
    <property type="term" value="F:ATP binding"/>
    <property type="evidence" value="ECO:0007669"/>
    <property type="project" value="InterPro"/>
</dbReference>
<dbReference type="PANTHER" id="PTHR46411:SF2">
    <property type="entry name" value="AAA+ ATPASE DOMAIN-CONTAINING PROTEIN"/>
    <property type="match status" value="1"/>
</dbReference>
<gene>
    <name evidence="3" type="ORF">SBOR_8568</name>
</gene>
<dbReference type="PANTHER" id="PTHR46411">
    <property type="entry name" value="FAMILY ATPASE, PUTATIVE-RELATED"/>
    <property type="match status" value="1"/>
</dbReference>
<reference evidence="3 4" key="1">
    <citation type="journal article" date="2014" name="Genome Announc.">
        <title>Draft genome sequence of Sclerotinia borealis, a psychrophilic plant pathogenic fungus.</title>
        <authorList>
            <person name="Mardanov A.V."/>
            <person name="Beletsky A.V."/>
            <person name="Kadnikov V.V."/>
            <person name="Ignatov A.N."/>
            <person name="Ravin N.V."/>
        </authorList>
    </citation>
    <scope>NUCLEOTIDE SEQUENCE [LARGE SCALE GENOMIC DNA]</scope>
    <source>
        <strain evidence="4">F-4157</strain>
    </source>
</reference>
<dbReference type="EMBL" id="AYSA01000548">
    <property type="protein sequence ID" value="ESZ91049.1"/>
    <property type="molecule type" value="Genomic_DNA"/>
</dbReference>
<dbReference type="InterPro" id="IPR003593">
    <property type="entry name" value="AAA+_ATPase"/>
</dbReference>
<dbReference type="Gene3D" id="3.40.50.300">
    <property type="entry name" value="P-loop containing nucleotide triphosphate hydrolases"/>
    <property type="match status" value="1"/>
</dbReference>
<dbReference type="SMART" id="SM00382">
    <property type="entry name" value="AAA"/>
    <property type="match status" value="1"/>
</dbReference>
<dbReference type="InterPro" id="IPR054289">
    <property type="entry name" value="DUF7025"/>
</dbReference>
<feature type="compositionally biased region" description="Polar residues" evidence="1">
    <location>
        <begin position="1"/>
        <end position="11"/>
    </location>
</feature>
<evidence type="ECO:0000256" key="1">
    <source>
        <dbReference type="SAM" id="MobiDB-lite"/>
    </source>
</evidence>
<comment type="caution">
    <text evidence="3">The sequence shown here is derived from an EMBL/GenBank/DDBJ whole genome shotgun (WGS) entry which is preliminary data.</text>
</comment>
<dbReference type="GO" id="GO:0016887">
    <property type="term" value="F:ATP hydrolysis activity"/>
    <property type="evidence" value="ECO:0007669"/>
    <property type="project" value="InterPro"/>
</dbReference>
<sequence>MSTTEATNVSEVQVAEEDPSYLLDPSRTGKNHISREEGGTIREPHIRILRKRRRKGKLSRPASTRSTDMDNGKQPDDVNQESLDVIECYIRYRDINGMIKIEPRDPSLAIGSDDSHAKRSTTWLTLTENANDKTNAGLESNPWTISIADQEVLNLLKETLKDYIEHTGKRKWDNKVVRLPEVWNPIVINWRRILEKQSSLPAETDERLRRRFNILLDMHQKIHPSLVRFQASRDTYTTIRFTDLGGLIIPGSLVVTNWLNLEFREAHEAPQVFKVSQLHYGSPTGPFMFTAWLWDWNGRSLVRTMYTFTIPPFDDYWAILRLPIYPVDFFVHGGKQGIDAIRSHEQYTTHKDGQAIFNRRRLFRKYTIDHRRAGPVLRYCGDIIKLQQLDKKPVLVKIDEEIVLDTENYVRRTGSRFLAEIPQSLSQICHCSLCEDDTTTSWRRAMMKDCPLEDNVNDLLLAPRVFGYALTRKTWCQFALDKIVVQDFSTNTGDEIYEKLVLPENMTKDELGDIQQLVTKHSLILLFHGHSGTGKTIFAESLAKASSKALFKVGMSDIGLDNLGTAERRLKEIFELATTWNVVLLMREKLQKYLKIGLMIYIRDEADFLLDARGDMNEGTLVKNALVSMLLREVEYFKGILIMTTNRVTAFDPAILSRIHHAVNFTQFTAAQKNEIWQLWLTELEKHGLCSDSHAIKQWVNKKKPKNLGQPLNGREIRNIFICAQTFAFERTGKDNKVSLEDIERATSYKYDFRRDTEAQRAKADVMHANR</sequence>
<dbReference type="Pfam" id="PF22942">
    <property type="entry name" value="DUF7025"/>
    <property type="match status" value="1"/>
</dbReference>
<dbReference type="OrthoDB" id="10042665at2759"/>
<dbReference type="HOGENOM" id="CLU_362537_0_0_1"/>
<dbReference type="AlphaFoldDB" id="W9C858"/>
<name>W9C858_SCLBF</name>
<feature type="compositionally biased region" description="Basic and acidic residues" evidence="1">
    <location>
        <begin position="67"/>
        <end position="76"/>
    </location>
</feature>
<feature type="domain" description="AAA+ ATPase" evidence="2">
    <location>
        <begin position="521"/>
        <end position="669"/>
    </location>
</feature>